<keyword evidence="1" id="KW-0472">Membrane</keyword>
<feature type="transmembrane region" description="Helical" evidence="1">
    <location>
        <begin position="210"/>
        <end position="228"/>
    </location>
</feature>
<accession>X1DJZ8</accession>
<reference evidence="2" key="1">
    <citation type="journal article" date="2014" name="Front. Microbiol.">
        <title>High frequency of phylogenetically diverse reductive dehalogenase-homologous genes in deep subseafloor sedimentary metagenomes.</title>
        <authorList>
            <person name="Kawai M."/>
            <person name="Futagami T."/>
            <person name="Toyoda A."/>
            <person name="Takaki Y."/>
            <person name="Nishi S."/>
            <person name="Hori S."/>
            <person name="Arai W."/>
            <person name="Tsubouchi T."/>
            <person name="Morono Y."/>
            <person name="Uchiyama I."/>
            <person name="Ito T."/>
            <person name="Fujiyama A."/>
            <person name="Inagaki F."/>
            <person name="Takami H."/>
        </authorList>
    </citation>
    <scope>NUCLEOTIDE SEQUENCE</scope>
    <source>
        <strain evidence="2">Expedition CK06-06</strain>
    </source>
</reference>
<gene>
    <name evidence="2" type="ORF">S01H4_43171</name>
</gene>
<feature type="non-terminal residue" evidence="2">
    <location>
        <position position="285"/>
    </location>
</feature>
<proteinExistence type="predicted"/>
<evidence type="ECO:0000256" key="1">
    <source>
        <dbReference type="SAM" id="Phobius"/>
    </source>
</evidence>
<sequence length="285" mass="30068">KIEEAKIAEWYNLEIAKINQDLYNEQARKWNDHIDNMAGSLKGFLRETARGEWDDFGDYLDNLWDRLKNSFADMATSMVVDWIAAMFKMQENANLNVNVSGGGGVGGIAQGLLGDKNILDTLFKGLGGDLGKGFIGNLKKAGLGNLLKYGAAGYNYSTSAAAYQTTAAYGAEAYGALGMQTAAQDMTAAAATQTAAASATQVAMKQVAKYIPVVGAAYGVYSTVAGAMKDPKKSGSGAGYGQAALTGAMIYGPIGAIIMTAIYGITSAITKSGKVRRERQQRASM</sequence>
<feature type="non-terminal residue" evidence="2">
    <location>
        <position position="1"/>
    </location>
</feature>
<comment type="caution">
    <text evidence="2">The sequence shown here is derived from an EMBL/GenBank/DDBJ whole genome shotgun (WGS) entry which is preliminary data.</text>
</comment>
<protein>
    <submittedName>
        <fullName evidence="2">Uncharacterized protein</fullName>
    </submittedName>
</protein>
<keyword evidence="1" id="KW-1133">Transmembrane helix</keyword>
<feature type="transmembrane region" description="Helical" evidence="1">
    <location>
        <begin position="248"/>
        <end position="269"/>
    </location>
</feature>
<dbReference type="AlphaFoldDB" id="X1DJZ8"/>
<dbReference type="EMBL" id="BART01023788">
    <property type="protein sequence ID" value="GAG96756.1"/>
    <property type="molecule type" value="Genomic_DNA"/>
</dbReference>
<evidence type="ECO:0000313" key="2">
    <source>
        <dbReference type="EMBL" id="GAG96756.1"/>
    </source>
</evidence>
<name>X1DJZ8_9ZZZZ</name>
<keyword evidence="1" id="KW-0812">Transmembrane</keyword>
<organism evidence="2">
    <name type="scientific">marine sediment metagenome</name>
    <dbReference type="NCBI Taxonomy" id="412755"/>
    <lineage>
        <taxon>unclassified sequences</taxon>
        <taxon>metagenomes</taxon>
        <taxon>ecological metagenomes</taxon>
    </lineage>
</organism>